<organism evidence="1">
    <name type="scientific">marine metagenome</name>
    <dbReference type="NCBI Taxonomy" id="408172"/>
    <lineage>
        <taxon>unclassified sequences</taxon>
        <taxon>metagenomes</taxon>
        <taxon>ecological metagenomes</taxon>
    </lineage>
</organism>
<name>A0A383CHD7_9ZZZZ</name>
<gene>
    <name evidence="1" type="ORF">METZ01_LOCUS484009</name>
</gene>
<reference evidence="1" key="1">
    <citation type="submission" date="2018-05" db="EMBL/GenBank/DDBJ databases">
        <authorList>
            <person name="Lanie J.A."/>
            <person name="Ng W.-L."/>
            <person name="Kazmierczak K.M."/>
            <person name="Andrzejewski T.M."/>
            <person name="Davidsen T.M."/>
            <person name="Wayne K.J."/>
            <person name="Tettelin H."/>
            <person name="Glass J.I."/>
            <person name="Rusch D."/>
            <person name="Podicherti R."/>
            <person name="Tsui H.-C.T."/>
            <person name="Winkler M.E."/>
        </authorList>
    </citation>
    <scope>NUCLEOTIDE SEQUENCE</scope>
</reference>
<feature type="non-terminal residue" evidence="1">
    <location>
        <position position="64"/>
    </location>
</feature>
<evidence type="ECO:0000313" key="1">
    <source>
        <dbReference type="EMBL" id="SVE31155.1"/>
    </source>
</evidence>
<dbReference type="AlphaFoldDB" id="A0A383CHD7"/>
<sequence>MTGVKQVDHSSWTILDAMEQQKMDQEFKTGQFEPFADGDLGFTRVPRQPMTIANPGKFNIETGR</sequence>
<protein>
    <submittedName>
        <fullName evidence="1">Uncharacterized protein</fullName>
    </submittedName>
</protein>
<accession>A0A383CHD7</accession>
<proteinExistence type="predicted"/>
<dbReference type="EMBL" id="UINC01208564">
    <property type="protein sequence ID" value="SVE31155.1"/>
    <property type="molecule type" value="Genomic_DNA"/>
</dbReference>